<keyword evidence="2" id="KW-1185">Reference proteome</keyword>
<organism evidence="1 2">
    <name type="scientific">Acropora cervicornis</name>
    <name type="common">Staghorn coral</name>
    <dbReference type="NCBI Taxonomy" id="6130"/>
    <lineage>
        <taxon>Eukaryota</taxon>
        <taxon>Metazoa</taxon>
        <taxon>Cnidaria</taxon>
        <taxon>Anthozoa</taxon>
        <taxon>Hexacorallia</taxon>
        <taxon>Scleractinia</taxon>
        <taxon>Astrocoeniina</taxon>
        <taxon>Acroporidae</taxon>
        <taxon>Acropora</taxon>
    </lineage>
</organism>
<dbReference type="Proteomes" id="UP001249851">
    <property type="component" value="Unassembled WGS sequence"/>
</dbReference>
<evidence type="ECO:0000313" key="1">
    <source>
        <dbReference type="EMBL" id="KAK2567972.1"/>
    </source>
</evidence>
<accession>A0AAD9QV72</accession>
<protein>
    <submittedName>
        <fullName evidence="1">Uncharacterized protein</fullName>
    </submittedName>
</protein>
<name>A0AAD9QV72_ACRCE</name>
<reference evidence="1" key="1">
    <citation type="journal article" date="2023" name="G3 (Bethesda)">
        <title>Whole genome assembly and annotation of the endangered Caribbean coral Acropora cervicornis.</title>
        <authorList>
            <person name="Selwyn J.D."/>
            <person name="Vollmer S.V."/>
        </authorList>
    </citation>
    <scope>NUCLEOTIDE SEQUENCE</scope>
    <source>
        <strain evidence="1">K2</strain>
    </source>
</reference>
<gene>
    <name evidence="1" type="ORF">P5673_007872</name>
</gene>
<evidence type="ECO:0000313" key="2">
    <source>
        <dbReference type="Proteomes" id="UP001249851"/>
    </source>
</evidence>
<comment type="caution">
    <text evidence="1">The sequence shown here is derived from an EMBL/GenBank/DDBJ whole genome shotgun (WGS) entry which is preliminary data.</text>
</comment>
<dbReference type="AlphaFoldDB" id="A0AAD9QV72"/>
<proteinExistence type="predicted"/>
<sequence length="167" mass="18885">MLHARSRLINEVSLMAASQTKDFVSRMLITNRGLRNLKEANDCKIAGAAKKLSGLPEHVMEYIMGECGPDSCKVLRIVKQCQVGEIHFFIWNKTLGNTFAAYKEIEHDLSKPFFFDDAGCHVLRMKSQRAEVQLANAVEIREKVCFLKGDFDNHCIVRLPNFHGLCG</sequence>
<dbReference type="EMBL" id="JARQWQ010000013">
    <property type="protein sequence ID" value="KAK2567972.1"/>
    <property type="molecule type" value="Genomic_DNA"/>
</dbReference>
<reference evidence="1" key="2">
    <citation type="journal article" date="2023" name="Science">
        <title>Genomic signatures of disease resistance in endangered staghorn corals.</title>
        <authorList>
            <person name="Vollmer S.V."/>
            <person name="Selwyn J.D."/>
            <person name="Despard B.A."/>
            <person name="Roesel C.L."/>
        </authorList>
    </citation>
    <scope>NUCLEOTIDE SEQUENCE</scope>
    <source>
        <strain evidence="1">K2</strain>
    </source>
</reference>